<dbReference type="RefSeq" id="WP_168888691.1">
    <property type="nucleotide sequence ID" value="NZ_JABAHY010000030.1"/>
</dbReference>
<name>A0A7X8TLZ0_9MICC</name>
<sequence length="62" mass="6932">MQYLYNRLTTALTDAHREDRGDVPGWVMITLMSALLVALLLALAEPAFTRLFNQAVDQVAPE</sequence>
<keyword evidence="1" id="KW-0812">Transmembrane</keyword>
<comment type="caution">
    <text evidence="2">The sequence shown here is derived from an EMBL/GenBank/DDBJ whole genome shotgun (WGS) entry which is preliminary data.</text>
</comment>
<feature type="transmembrane region" description="Helical" evidence="1">
    <location>
        <begin position="23"/>
        <end position="44"/>
    </location>
</feature>
<gene>
    <name evidence="2" type="ORF">HGQ17_14635</name>
</gene>
<keyword evidence="3" id="KW-1185">Reference proteome</keyword>
<protein>
    <submittedName>
        <fullName evidence="2">Uncharacterized protein</fullName>
    </submittedName>
</protein>
<organism evidence="2 3">
    <name type="scientific">Nesterenkonia sedimenti</name>
    <dbReference type="NCBI Taxonomy" id="1463632"/>
    <lineage>
        <taxon>Bacteria</taxon>
        <taxon>Bacillati</taxon>
        <taxon>Actinomycetota</taxon>
        <taxon>Actinomycetes</taxon>
        <taxon>Micrococcales</taxon>
        <taxon>Micrococcaceae</taxon>
        <taxon>Nesterenkonia</taxon>
    </lineage>
</organism>
<dbReference type="EMBL" id="JABAHY010000030">
    <property type="protein sequence ID" value="NLS11211.1"/>
    <property type="molecule type" value="Genomic_DNA"/>
</dbReference>
<evidence type="ECO:0000313" key="3">
    <source>
        <dbReference type="Proteomes" id="UP000523139"/>
    </source>
</evidence>
<evidence type="ECO:0000313" key="2">
    <source>
        <dbReference type="EMBL" id="NLS11211.1"/>
    </source>
</evidence>
<dbReference type="Proteomes" id="UP000523139">
    <property type="component" value="Unassembled WGS sequence"/>
</dbReference>
<evidence type="ECO:0000256" key="1">
    <source>
        <dbReference type="SAM" id="Phobius"/>
    </source>
</evidence>
<keyword evidence="1" id="KW-1133">Transmembrane helix</keyword>
<reference evidence="2 3" key="1">
    <citation type="submission" date="2020-04" db="EMBL/GenBank/DDBJ databases">
        <title>Nesterenkonia sp. nov., isolated from marine sediment.</title>
        <authorList>
            <person name="Zhang G."/>
        </authorList>
    </citation>
    <scope>NUCLEOTIDE SEQUENCE [LARGE SCALE GENOMIC DNA]</scope>
    <source>
        <strain evidence="2 3">MY13</strain>
    </source>
</reference>
<dbReference type="AlphaFoldDB" id="A0A7X8TLZ0"/>
<keyword evidence="1" id="KW-0472">Membrane</keyword>
<proteinExistence type="predicted"/>
<accession>A0A7X8TLZ0</accession>